<dbReference type="EMBL" id="JAALLS010000014">
    <property type="protein sequence ID" value="NGP88986.1"/>
    <property type="molecule type" value="Genomic_DNA"/>
</dbReference>
<dbReference type="InterPro" id="IPR036866">
    <property type="entry name" value="RibonucZ/Hydroxyglut_hydro"/>
</dbReference>
<reference evidence="2 3" key="1">
    <citation type="submission" date="2020-02" db="EMBL/GenBank/DDBJ databases">
        <title>Aliifodinibius halophilus 2W32, complete genome.</title>
        <authorList>
            <person name="Li Y."/>
            <person name="Wu S."/>
        </authorList>
    </citation>
    <scope>NUCLEOTIDE SEQUENCE [LARGE SCALE GENOMIC DNA]</scope>
    <source>
        <strain evidence="2 3">2W32</strain>
    </source>
</reference>
<dbReference type="Proteomes" id="UP000479132">
    <property type="component" value="Unassembled WGS sequence"/>
</dbReference>
<keyword evidence="3" id="KW-1185">Reference proteome</keyword>
<dbReference type="PANTHER" id="PTHR30619:SF1">
    <property type="entry name" value="RECOMBINATION PROTEIN 2"/>
    <property type="match status" value="1"/>
</dbReference>
<evidence type="ECO:0000313" key="3">
    <source>
        <dbReference type="Proteomes" id="UP000479132"/>
    </source>
</evidence>
<feature type="region of interest" description="Disordered" evidence="1">
    <location>
        <begin position="277"/>
        <end position="308"/>
    </location>
</feature>
<dbReference type="AlphaFoldDB" id="A0A6M1T0H6"/>
<comment type="caution">
    <text evidence="2">The sequence shown here is derived from an EMBL/GenBank/DDBJ whole genome shotgun (WGS) entry which is preliminary data.</text>
</comment>
<dbReference type="RefSeq" id="WP_165269262.1">
    <property type="nucleotide sequence ID" value="NZ_JAALLS010000014.1"/>
</dbReference>
<accession>A0A6M1T0H6</accession>
<feature type="compositionally biased region" description="Polar residues" evidence="1">
    <location>
        <begin position="283"/>
        <end position="301"/>
    </location>
</feature>
<dbReference type="InterPro" id="IPR052159">
    <property type="entry name" value="Competence_DNA_uptake"/>
</dbReference>
<organism evidence="2 3">
    <name type="scientific">Fodinibius halophilus</name>
    <dbReference type="NCBI Taxonomy" id="1736908"/>
    <lineage>
        <taxon>Bacteria</taxon>
        <taxon>Pseudomonadati</taxon>
        <taxon>Balneolota</taxon>
        <taxon>Balneolia</taxon>
        <taxon>Balneolales</taxon>
        <taxon>Balneolaceae</taxon>
        <taxon>Fodinibius</taxon>
    </lineage>
</organism>
<dbReference type="PANTHER" id="PTHR30619">
    <property type="entry name" value="DNA INTERNALIZATION/COMPETENCE PROTEIN COMEC/REC2"/>
    <property type="match status" value="1"/>
</dbReference>
<evidence type="ECO:0000256" key="1">
    <source>
        <dbReference type="SAM" id="MobiDB-lite"/>
    </source>
</evidence>
<dbReference type="SUPFAM" id="SSF56281">
    <property type="entry name" value="Metallo-hydrolase/oxidoreductase"/>
    <property type="match status" value="1"/>
</dbReference>
<protein>
    <recommendedName>
        <fullName evidence="4">MBL fold metallo-hydrolase</fullName>
    </recommendedName>
</protein>
<proteinExistence type="predicted"/>
<dbReference type="Gene3D" id="3.60.15.10">
    <property type="entry name" value="Ribonuclease Z/Hydroxyacylglutathione hydrolase-like"/>
    <property type="match status" value="1"/>
</dbReference>
<gene>
    <name evidence="2" type="ORF">G3569_11510</name>
</gene>
<sequence length="308" mass="35311">MRVTFKYVGSGDSIIIEWEDGIGFIDCKKLHGENPSLNYLKATEENNIRFVFMSHPHQDHYSGLYEFLDYCDSKDITIDLFAFTTDVSKNYLETVLMPYDAKKSLQKILLKAKSLEDKGIIKTRGLVNNLSQNLNLNDEIFLRILSPSQQEKDEFYKTLFNKDLDFKSAPNPNLLSLVTSIESNDWQILLTSDVEIQSLRRIGIKVLKHFDKEVYLGQIPHHGSLKNHYREFWKKRKFKNDTPVAISVGPNKNGHPSGKVISDLEDLGYQVDLTDERQRESNESASQLGLISNKVPESNEGSDLVYDI</sequence>
<name>A0A6M1T0H6_9BACT</name>
<evidence type="ECO:0000313" key="2">
    <source>
        <dbReference type="EMBL" id="NGP88986.1"/>
    </source>
</evidence>
<evidence type="ECO:0008006" key="4">
    <source>
        <dbReference type="Google" id="ProtNLM"/>
    </source>
</evidence>